<evidence type="ECO:0000313" key="8">
    <source>
        <dbReference type="EMBL" id="RCS23382.1"/>
    </source>
</evidence>
<name>A0A368K4T2_9HYPH</name>
<keyword evidence="4 8" id="KW-0482">Metalloprotease</keyword>
<comment type="caution">
    <text evidence="8">The sequence shown here is derived from an EMBL/GenBank/DDBJ whole genome shotgun (WGS) entry which is preliminary data.</text>
</comment>
<dbReference type="SUPFAM" id="SSF111283">
    <property type="entry name" value="Putative modulator of DNA gyrase, PmbA/TldD"/>
    <property type="match status" value="1"/>
</dbReference>
<dbReference type="EMBL" id="QOZG01000005">
    <property type="protein sequence ID" value="RCS23382.1"/>
    <property type="molecule type" value="Genomic_DNA"/>
</dbReference>
<accession>A0A368K4T2</accession>
<dbReference type="RefSeq" id="WP_114440997.1">
    <property type="nucleotide sequence ID" value="NZ_QOZG01000005.1"/>
</dbReference>
<dbReference type="GO" id="GO:0006508">
    <property type="term" value="P:proteolysis"/>
    <property type="evidence" value="ECO:0007669"/>
    <property type="project" value="UniProtKB-KW"/>
</dbReference>
<dbReference type="InterPro" id="IPR025502">
    <property type="entry name" value="TldD"/>
</dbReference>
<dbReference type="Pfam" id="PF01523">
    <property type="entry name" value="PmbA_TldD_1st"/>
    <property type="match status" value="1"/>
</dbReference>
<keyword evidence="9" id="KW-1185">Reference proteome</keyword>
<sequence>MKSLIDSFDVSQDDIQKTVAASLRGSDDGELFVEYREAESLVFDNGRLKTGSFNQEQGFGLRAVAGEAVGYAHAGELSLASLKRAADAASAVATGHSGVYAAPPPGTNRSLYGDENPLGSPGFEAKVKLLQEIDAYLRAKDPKVRQVSVSLGGSWQHVEILRADGHFVRDIRPLVRLAVSVVAGDGDRQESGSYSMGGRKGFGEFIASDSWHHAADEALRQALVNLEAIPAPAGTFDIVLSNGWPGVMLHEAVGHGLEGDFNRKKTSAFAGLLGTQVAAKGVTVVDDGTLAERRGSLTVDDEGTPTNHTVLIEDGKLVGYMQDRQNARLMGMKPTGNGRRESYAHVPMPRMTNTYMLGGDKTPEEIIASVKKGIYAVSFGGGQVDITSGKFVFGCTEAYMIENGKIGAPLKGAMLIGNGPDAMHRVSMIGNDMKLDTGTGNCGKGGQWVPVGVGQPHLRMDQITVGGTAV</sequence>
<dbReference type="PIRSF" id="PIRSF004919">
    <property type="entry name" value="TldD"/>
    <property type="match status" value="1"/>
</dbReference>
<evidence type="ECO:0000256" key="2">
    <source>
        <dbReference type="ARBA" id="ARBA00022670"/>
    </source>
</evidence>
<evidence type="ECO:0000313" key="9">
    <source>
        <dbReference type="Proteomes" id="UP000253420"/>
    </source>
</evidence>
<dbReference type="InterPro" id="IPR002510">
    <property type="entry name" value="Metalloprtase-TldD/E_N"/>
</dbReference>
<dbReference type="Gene3D" id="3.30.2290.10">
    <property type="entry name" value="PmbA/TldD superfamily"/>
    <property type="match status" value="1"/>
</dbReference>
<keyword evidence="2 8" id="KW-0645">Protease</keyword>
<evidence type="ECO:0000256" key="1">
    <source>
        <dbReference type="ARBA" id="ARBA00005836"/>
    </source>
</evidence>
<evidence type="ECO:0000256" key="4">
    <source>
        <dbReference type="ARBA" id="ARBA00023049"/>
    </source>
</evidence>
<dbReference type="Proteomes" id="UP000253420">
    <property type="component" value="Unassembled WGS sequence"/>
</dbReference>
<reference evidence="8 9" key="1">
    <citation type="submission" date="2018-07" db="EMBL/GenBank/DDBJ databases">
        <title>The draft genome of Phyllobacterium salinisoli.</title>
        <authorList>
            <person name="Liu L."/>
            <person name="Li L."/>
            <person name="Zhang X."/>
            <person name="Liang L."/>
        </authorList>
    </citation>
    <scope>NUCLEOTIDE SEQUENCE [LARGE SCALE GENOMIC DNA]</scope>
    <source>
        <strain evidence="8 9">LLAN61</strain>
    </source>
</reference>
<comment type="similarity">
    <text evidence="1">Belongs to the peptidase U62 family.</text>
</comment>
<evidence type="ECO:0000259" key="6">
    <source>
        <dbReference type="Pfam" id="PF19289"/>
    </source>
</evidence>
<keyword evidence="3" id="KW-0378">Hydrolase</keyword>
<dbReference type="InterPro" id="IPR045569">
    <property type="entry name" value="Metalloprtase-TldD/E_C"/>
</dbReference>
<feature type="domain" description="Metalloprotease TldD/E C-terminal" evidence="6">
    <location>
        <begin position="234"/>
        <end position="467"/>
    </location>
</feature>
<feature type="domain" description="Metalloprotease TldD/E central" evidence="7">
    <location>
        <begin position="117"/>
        <end position="226"/>
    </location>
</feature>
<dbReference type="PANTHER" id="PTHR30624:SF4">
    <property type="entry name" value="METALLOPROTEASE TLDD"/>
    <property type="match status" value="1"/>
</dbReference>
<dbReference type="OrthoDB" id="9803213at2"/>
<dbReference type="GO" id="GO:0005829">
    <property type="term" value="C:cytosol"/>
    <property type="evidence" value="ECO:0007669"/>
    <property type="project" value="TreeGrafter"/>
</dbReference>
<dbReference type="NCBIfam" id="NF008006">
    <property type="entry name" value="PRK10735.1"/>
    <property type="match status" value="1"/>
</dbReference>
<dbReference type="Pfam" id="PF19290">
    <property type="entry name" value="PmbA_TldD_2nd"/>
    <property type="match status" value="1"/>
</dbReference>
<dbReference type="GO" id="GO:0008237">
    <property type="term" value="F:metallopeptidase activity"/>
    <property type="evidence" value="ECO:0007669"/>
    <property type="project" value="UniProtKB-KW"/>
</dbReference>
<dbReference type="PANTHER" id="PTHR30624">
    <property type="entry name" value="UNCHARACTERIZED PROTEIN TLDD AND PMBA"/>
    <property type="match status" value="1"/>
</dbReference>
<evidence type="ECO:0000259" key="5">
    <source>
        <dbReference type="Pfam" id="PF01523"/>
    </source>
</evidence>
<dbReference type="Pfam" id="PF19289">
    <property type="entry name" value="PmbA_TldD_3rd"/>
    <property type="match status" value="1"/>
</dbReference>
<feature type="domain" description="Metalloprotease TldD/E N-terminal" evidence="5">
    <location>
        <begin position="30"/>
        <end position="93"/>
    </location>
</feature>
<evidence type="ECO:0000259" key="7">
    <source>
        <dbReference type="Pfam" id="PF19290"/>
    </source>
</evidence>
<gene>
    <name evidence="8" type="ORF">DUT91_13945</name>
</gene>
<protein>
    <submittedName>
        <fullName evidence="8">Metalloprotease TldD</fullName>
    </submittedName>
</protein>
<dbReference type="InterPro" id="IPR045570">
    <property type="entry name" value="Metalloprtase-TldD/E_cen_dom"/>
</dbReference>
<dbReference type="InterPro" id="IPR035068">
    <property type="entry name" value="TldD/PmbA_N"/>
</dbReference>
<dbReference type="InterPro" id="IPR051463">
    <property type="entry name" value="Peptidase_U62_metallo"/>
</dbReference>
<evidence type="ECO:0000256" key="3">
    <source>
        <dbReference type="ARBA" id="ARBA00022801"/>
    </source>
</evidence>
<organism evidence="8 9">
    <name type="scientific">Phyllobacterium salinisoli</name>
    <dbReference type="NCBI Taxonomy" id="1899321"/>
    <lineage>
        <taxon>Bacteria</taxon>
        <taxon>Pseudomonadati</taxon>
        <taxon>Pseudomonadota</taxon>
        <taxon>Alphaproteobacteria</taxon>
        <taxon>Hyphomicrobiales</taxon>
        <taxon>Phyllobacteriaceae</taxon>
        <taxon>Phyllobacterium</taxon>
    </lineage>
</organism>
<proteinExistence type="inferred from homology"/>
<dbReference type="InterPro" id="IPR036059">
    <property type="entry name" value="TldD/PmbA_sf"/>
</dbReference>
<dbReference type="AlphaFoldDB" id="A0A368K4T2"/>